<feature type="transmembrane region" description="Helical" evidence="13">
    <location>
        <begin position="243"/>
        <end position="261"/>
    </location>
</feature>
<keyword evidence="6 13" id="KW-0812">Transmembrane</keyword>
<keyword evidence="8" id="KW-0720">Serine protease</keyword>
<evidence type="ECO:0000256" key="8">
    <source>
        <dbReference type="ARBA" id="ARBA00022825"/>
    </source>
</evidence>
<feature type="transmembrane region" description="Helical" evidence="13">
    <location>
        <begin position="179"/>
        <end position="201"/>
    </location>
</feature>
<comment type="subcellular location">
    <subcellularLocation>
        <location evidence="2">Membrane</location>
        <topology evidence="2">Multi-pass membrane protein</topology>
    </subcellularLocation>
</comment>
<evidence type="ECO:0000256" key="5">
    <source>
        <dbReference type="ARBA" id="ARBA00022670"/>
    </source>
</evidence>
<feature type="transmembrane region" description="Helical" evidence="13">
    <location>
        <begin position="71"/>
        <end position="89"/>
    </location>
</feature>
<evidence type="ECO:0000256" key="3">
    <source>
        <dbReference type="ARBA" id="ARBA00009045"/>
    </source>
</evidence>
<feature type="transmembrane region" description="Helical" evidence="13">
    <location>
        <begin position="208"/>
        <end position="227"/>
    </location>
</feature>
<feature type="domain" description="Peptidase S54 rhomboid" evidence="14">
    <location>
        <begin position="115"/>
        <end position="262"/>
    </location>
</feature>
<comment type="similarity">
    <text evidence="3 11">Belongs to the peptidase S54 family.</text>
</comment>
<evidence type="ECO:0000256" key="13">
    <source>
        <dbReference type="SAM" id="Phobius"/>
    </source>
</evidence>
<dbReference type="GO" id="GO:0006508">
    <property type="term" value="P:proteolysis"/>
    <property type="evidence" value="ECO:0007669"/>
    <property type="project" value="UniProtKB-KW"/>
</dbReference>
<feature type="transmembrane region" description="Helical" evidence="13">
    <location>
        <begin position="156"/>
        <end position="173"/>
    </location>
</feature>
<protein>
    <recommendedName>
        <fullName evidence="4">rhomboid protease</fullName>
        <ecNumber evidence="4">3.4.21.105</ecNumber>
    </recommendedName>
</protein>
<dbReference type="FunFam" id="1.20.1540.10:FF:000007">
    <property type="entry name" value="Rhomboid like 2"/>
    <property type="match status" value="1"/>
</dbReference>
<dbReference type="InterPro" id="IPR051739">
    <property type="entry name" value="Rhomboid_IM_Serine_Proteases"/>
</dbReference>
<evidence type="ECO:0000259" key="14">
    <source>
        <dbReference type="Pfam" id="PF01694"/>
    </source>
</evidence>
<reference evidence="15" key="1">
    <citation type="submission" date="2016-06" db="UniProtKB">
        <authorList>
            <consortium name="WormBaseParasite"/>
        </authorList>
    </citation>
    <scope>IDENTIFICATION</scope>
</reference>
<dbReference type="PANTHER" id="PTHR45840">
    <property type="entry name" value="RHOMBOID-RELATED PROTEIN"/>
    <property type="match status" value="1"/>
</dbReference>
<dbReference type="PIRSF" id="PIRSF037470">
    <property type="entry name" value="Rhomboid"/>
    <property type="match status" value="1"/>
</dbReference>
<dbReference type="EC" id="3.4.21.105" evidence="4"/>
<dbReference type="AlphaFoldDB" id="A0A183IFB6"/>
<dbReference type="InterPro" id="IPR035952">
    <property type="entry name" value="Rhomboid-like_sf"/>
</dbReference>
<dbReference type="WBParaSite" id="SBAD_0000241901-mRNA-1">
    <property type="protein sequence ID" value="SBAD_0000241901-mRNA-1"/>
    <property type="gene ID" value="SBAD_0000241901"/>
</dbReference>
<dbReference type="InterPro" id="IPR022764">
    <property type="entry name" value="Peptidase_S54_rhomboid_dom"/>
</dbReference>
<evidence type="ECO:0000256" key="1">
    <source>
        <dbReference type="ARBA" id="ARBA00000156"/>
    </source>
</evidence>
<dbReference type="SUPFAM" id="SSF144091">
    <property type="entry name" value="Rhomboid-like"/>
    <property type="match status" value="1"/>
</dbReference>
<dbReference type="Gene3D" id="1.20.1540.10">
    <property type="entry name" value="Rhomboid-like"/>
    <property type="match status" value="1"/>
</dbReference>
<evidence type="ECO:0000256" key="12">
    <source>
        <dbReference type="PIRSR" id="PIRSR037470-50"/>
    </source>
</evidence>
<dbReference type="Pfam" id="PF01694">
    <property type="entry name" value="Rhomboid"/>
    <property type="match status" value="1"/>
</dbReference>
<feature type="transmembrane region" description="Helical" evidence="13">
    <location>
        <begin position="119"/>
        <end position="144"/>
    </location>
</feature>
<dbReference type="GO" id="GO:0004252">
    <property type="term" value="F:serine-type endopeptidase activity"/>
    <property type="evidence" value="ECO:0007669"/>
    <property type="project" value="UniProtKB-UniRule"/>
</dbReference>
<evidence type="ECO:0000313" key="15">
    <source>
        <dbReference type="WBParaSite" id="SBAD_0000241901-mRNA-1"/>
    </source>
</evidence>
<sequence>LLFKISNKRRHSFKAALDGGCETLYCTASSLSCPHCSTKACKNFTVAEECIPISQTEKYHGEQCVCCPPPVFMPLVTIIELAFFLYYSLPVGDIGPNGPVPVDSIFIYRPDKRLQIWRFILYMVLHAGWLHLLFNLTVQLVVGLPLEMVHGSARIAIIYMAGVLAGSLGTSVFDAEVYLVGASGGVYALLAAHVANVFLNYSHIECGIFRIFAIILIASADVGFAIWDRYAALSAEEEQPVSYVAHLAGAAAGLTIGLLVLKNFEQRLNEQLLWWIALSIYGACMTTAIIWNIFFY</sequence>
<feature type="active site" evidence="12">
    <location>
        <position position="246"/>
    </location>
</feature>
<keyword evidence="5" id="KW-0645">Protease</keyword>
<evidence type="ECO:0000256" key="9">
    <source>
        <dbReference type="ARBA" id="ARBA00022989"/>
    </source>
</evidence>
<evidence type="ECO:0000256" key="11">
    <source>
        <dbReference type="PIRNR" id="PIRNR037470"/>
    </source>
</evidence>
<evidence type="ECO:0000256" key="10">
    <source>
        <dbReference type="ARBA" id="ARBA00023136"/>
    </source>
</evidence>
<evidence type="ECO:0000256" key="6">
    <source>
        <dbReference type="ARBA" id="ARBA00022692"/>
    </source>
</evidence>
<accession>A0A183IFB6</accession>
<organism evidence="15">
    <name type="scientific">Soboliphyme baturini</name>
    <dbReference type="NCBI Taxonomy" id="241478"/>
    <lineage>
        <taxon>Eukaryota</taxon>
        <taxon>Metazoa</taxon>
        <taxon>Ecdysozoa</taxon>
        <taxon>Nematoda</taxon>
        <taxon>Enoplea</taxon>
        <taxon>Dorylaimia</taxon>
        <taxon>Dioctophymatida</taxon>
        <taxon>Dioctophymatoidea</taxon>
        <taxon>Soboliphymatidae</taxon>
        <taxon>Soboliphyme</taxon>
    </lineage>
</organism>
<proteinExistence type="inferred from homology"/>
<keyword evidence="10 13" id="KW-0472">Membrane</keyword>
<name>A0A183IFB6_9BILA</name>
<dbReference type="GO" id="GO:0016020">
    <property type="term" value="C:membrane"/>
    <property type="evidence" value="ECO:0007669"/>
    <property type="project" value="UniProtKB-SubCell"/>
</dbReference>
<comment type="catalytic activity">
    <reaction evidence="1">
        <text>Cleaves type-1 transmembrane domains using a catalytic dyad composed of serine and histidine that are contributed by different transmembrane domains.</text>
        <dbReference type="EC" id="3.4.21.105"/>
    </reaction>
</comment>
<feature type="active site" description="Nucleophile" evidence="12">
    <location>
        <position position="183"/>
    </location>
</feature>
<dbReference type="PANTHER" id="PTHR45840:SF2">
    <property type="entry name" value="PROTEIN RHOMBOID-RELATED"/>
    <property type="match status" value="1"/>
</dbReference>
<keyword evidence="9 13" id="KW-1133">Transmembrane helix</keyword>
<evidence type="ECO:0000256" key="2">
    <source>
        <dbReference type="ARBA" id="ARBA00004141"/>
    </source>
</evidence>
<evidence type="ECO:0000256" key="4">
    <source>
        <dbReference type="ARBA" id="ARBA00013039"/>
    </source>
</evidence>
<keyword evidence="7" id="KW-0378">Hydrolase</keyword>
<dbReference type="InterPro" id="IPR017213">
    <property type="entry name" value="Peptidase_S54_rhomboid_met"/>
</dbReference>
<evidence type="ECO:0000256" key="7">
    <source>
        <dbReference type="ARBA" id="ARBA00022801"/>
    </source>
</evidence>
<feature type="transmembrane region" description="Helical" evidence="13">
    <location>
        <begin position="273"/>
        <end position="294"/>
    </location>
</feature>